<organism evidence="1 2">
    <name type="scientific">Pontixanthobacter rizhaonensis</name>
    <dbReference type="NCBI Taxonomy" id="2730337"/>
    <lineage>
        <taxon>Bacteria</taxon>
        <taxon>Pseudomonadati</taxon>
        <taxon>Pseudomonadota</taxon>
        <taxon>Alphaproteobacteria</taxon>
        <taxon>Sphingomonadales</taxon>
        <taxon>Erythrobacteraceae</taxon>
        <taxon>Pontixanthobacter</taxon>
    </lineage>
</organism>
<dbReference type="Proteomes" id="UP000561181">
    <property type="component" value="Unassembled WGS sequence"/>
</dbReference>
<evidence type="ECO:0000313" key="2">
    <source>
        <dbReference type="Proteomes" id="UP000561181"/>
    </source>
</evidence>
<dbReference type="AlphaFoldDB" id="A0A848QDL8"/>
<comment type="caution">
    <text evidence="1">The sequence shown here is derived from an EMBL/GenBank/DDBJ whole genome shotgun (WGS) entry which is preliminary data.</text>
</comment>
<keyword evidence="2" id="KW-1185">Reference proteome</keyword>
<evidence type="ECO:0000313" key="1">
    <source>
        <dbReference type="EMBL" id="NMW31721.1"/>
    </source>
</evidence>
<gene>
    <name evidence="1" type="ORF">HKD42_06580</name>
</gene>
<accession>A0A848QDL8</accession>
<name>A0A848QDL8_9SPHN</name>
<dbReference type="EMBL" id="JABCRE010000002">
    <property type="protein sequence ID" value="NMW31721.1"/>
    <property type="molecule type" value="Genomic_DNA"/>
</dbReference>
<proteinExistence type="predicted"/>
<protein>
    <submittedName>
        <fullName evidence="1">Uncharacterized protein</fullName>
    </submittedName>
</protein>
<sequence>MNLNDFLVQASNEEVGNALTVAYDDIVTHYTLGRWKYAGLDAGHFVEAARRFLELKLFGAATPISKGLSNFGDKALSSYLNGNGDESYRILIPRTLWSIYALRNKRSIGHLGAVPASEIDATLLLSGAKWVLSEIVRIESSLTAEDTRELVNSLIARQQPTIWRDGQVLRVLDSSHETREKVLILLAFNGDMSETALRDASQYKNLNNFRKILRRLDEKNLISYTPDLCKISPSGLCLAEETVNTRKSSK</sequence>
<dbReference type="RefSeq" id="WP_170011445.1">
    <property type="nucleotide sequence ID" value="NZ_JABCRE010000002.1"/>
</dbReference>
<reference evidence="1 2" key="1">
    <citation type="submission" date="2020-04" db="EMBL/GenBank/DDBJ databases">
        <authorList>
            <person name="Liu A."/>
        </authorList>
    </citation>
    <scope>NUCLEOTIDE SEQUENCE [LARGE SCALE GENOMIC DNA]</scope>
    <source>
        <strain evidence="1 2">RZ02</strain>
    </source>
</reference>